<accession>A0A840L8F0</accession>
<keyword evidence="6" id="KW-1185">Reference proteome</keyword>
<feature type="domain" description="HTH gntR-type" evidence="4">
    <location>
        <begin position="18"/>
        <end position="86"/>
    </location>
</feature>
<dbReference type="InterPro" id="IPR050679">
    <property type="entry name" value="Bact_HTH_transcr_reg"/>
</dbReference>
<proteinExistence type="predicted"/>
<dbReference type="InterPro" id="IPR011663">
    <property type="entry name" value="UTRA"/>
</dbReference>
<protein>
    <submittedName>
        <fullName evidence="5">GntR family transcriptional regulator</fullName>
    </submittedName>
</protein>
<evidence type="ECO:0000259" key="4">
    <source>
        <dbReference type="PROSITE" id="PS50949"/>
    </source>
</evidence>
<dbReference type="Gene3D" id="1.10.10.10">
    <property type="entry name" value="Winged helix-like DNA-binding domain superfamily/Winged helix DNA-binding domain"/>
    <property type="match status" value="1"/>
</dbReference>
<dbReference type="SMART" id="SM00866">
    <property type="entry name" value="UTRA"/>
    <property type="match status" value="1"/>
</dbReference>
<dbReference type="InterPro" id="IPR028978">
    <property type="entry name" value="Chorismate_lyase_/UTRA_dom_sf"/>
</dbReference>
<dbReference type="Pfam" id="PF00392">
    <property type="entry name" value="GntR"/>
    <property type="match status" value="1"/>
</dbReference>
<dbReference type="InterPro" id="IPR036390">
    <property type="entry name" value="WH_DNA-bd_sf"/>
</dbReference>
<gene>
    <name evidence="5" type="ORF">HNP55_001013</name>
</gene>
<keyword evidence="1" id="KW-0805">Transcription regulation</keyword>
<sequence length="250" mass="27850">MTRSDVFTQLKLDAKSSQPYYQQLQQQLLALIGSGALAPGRSLPAERVLAEQLQVSRNTIKRCYDALREAQTLGSAGRGGTMVRETPRVSPVMGRIKGFTEEMHELGMTPSTRVLERRVLQDRTIASVFGRPAAASFLKLVRLRMADEQPMSRELAWYDLSLAPALEQWDGHGSIYLFLADSCGVQLSQAEQTIEAVLSSAVEAEVFGFQAPAPCLLIKRHSYNSHRQLVEYVEGTFRGDAYAYRVKLQP</sequence>
<evidence type="ECO:0000256" key="3">
    <source>
        <dbReference type="ARBA" id="ARBA00023163"/>
    </source>
</evidence>
<dbReference type="SUPFAM" id="SSF46785">
    <property type="entry name" value="Winged helix' DNA-binding domain"/>
    <property type="match status" value="1"/>
</dbReference>
<dbReference type="SMART" id="SM00345">
    <property type="entry name" value="HTH_GNTR"/>
    <property type="match status" value="1"/>
</dbReference>
<keyword evidence="3" id="KW-0804">Transcription</keyword>
<dbReference type="SUPFAM" id="SSF64288">
    <property type="entry name" value="Chorismate lyase-like"/>
    <property type="match status" value="1"/>
</dbReference>
<dbReference type="AlphaFoldDB" id="A0A840L8F0"/>
<name>A0A840L8F0_9BURK</name>
<dbReference type="EMBL" id="JACHLP010000002">
    <property type="protein sequence ID" value="MBB4842498.1"/>
    <property type="molecule type" value="Genomic_DNA"/>
</dbReference>
<dbReference type="InterPro" id="IPR036388">
    <property type="entry name" value="WH-like_DNA-bd_sf"/>
</dbReference>
<evidence type="ECO:0000256" key="1">
    <source>
        <dbReference type="ARBA" id="ARBA00023015"/>
    </source>
</evidence>
<organism evidence="5 6">
    <name type="scientific">Roseateles oligotrophus</name>
    <dbReference type="NCBI Taxonomy" id="1769250"/>
    <lineage>
        <taxon>Bacteria</taxon>
        <taxon>Pseudomonadati</taxon>
        <taxon>Pseudomonadota</taxon>
        <taxon>Betaproteobacteria</taxon>
        <taxon>Burkholderiales</taxon>
        <taxon>Sphaerotilaceae</taxon>
        <taxon>Roseateles</taxon>
    </lineage>
</organism>
<evidence type="ECO:0000313" key="5">
    <source>
        <dbReference type="EMBL" id="MBB4842498.1"/>
    </source>
</evidence>
<dbReference type="PANTHER" id="PTHR44846">
    <property type="entry name" value="MANNOSYL-D-GLYCERATE TRANSPORT/METABOLISM SYSTEM REPRESSOR MNGR-RELATED"/>
    <property type="match status" value="1"/>
</dbReference>
<dbReference type="Gene3D" id="3.40.1410.10">
    <property type="entry name" value="Chorismate lyase-like"/>
    <property type="match status" value="1"/>
</dbReference>
<dbReference type="RefSeq" id="WP_246448204.1">
    <property type="nucleotide sequence ID" value="NZ_JACHLP010000002.1"/>
</dbReference>
<dbReference type="GO" id="GO:0003677">
    <property type="term" value="F:DNA binding"/>
    <property type="evidence" value="ECO:0007669"/>
    <property type="project" value="UniProtKB-KW"/>
</dbReference>
<dbReference type="PROSITE" id="PS50949">
    <property type="entry name" value="HTH_GNTR"/>
    <property type="match status" value="1"/>
</dbReference>
<evidence type="ECO:0000313" key="6">
    <source>
        <dbReference type="Proteomes" id="UP000562027"/>
    </source>
</evidence>
<reference evidence="5 6" key="1">
    <citation type="submission" date="2020-08" db="EMBL/GenBank/DDBJ databases">
        <title>Functional genomics of gut bacteria from endangered species of beetles.</title>
        <authorList>
            <person name="Carlos-Shanley C."/>
        </authorList>
    </citation>
    <scope>NUCLEOTIDE SEQUENCE [LARGE SCALE GENOMIC DNA]</scope>
    <source>
        <strain evidence="5 6">S00239</strain>
    </source>
</reference>
<dbReference type="Pfam" id="PF07702">
    <property type="entry name" value="UTRA"/>
    <property type="match status" value="1"/>
</dbReference>
<dbReference type="InterPro" id="IPR000524">
    <property type="entry name" value="Tscrpt_reg_HTH_GntR"/>
</dbReference>
<keyword evidence="2" id="KW-0238">DNA-binding</keyword>
<dbReference type="Proteomes" id="UP000562027">
    <property type="component" value="Unassembled WGS sequence"/>
</dbReference>
<evidence type="ECO:0000256" key="2">
    <source>
        <dbReference type="ARBA" id="ARBA00023125"/>
    </source>
</evidence>
<dbReference type="GO" id="GO:0003700">
    <property type="term" value="F:DNA-binding transcription factor activity"/>
    <property type="evidence" value="ECO:0007669"/>
    <property type="project" value="InterPro"/>
</dbReference>
<comment type="caution">
    <text evidence="5">The sequence shown here is derived from an EMBL/GenBank/DDBJ whole genome shotgun (WGS) entry which is preliminary data.</text>
</comment>